<dbReference type="AlphaFoldDB" id="A0AAD7B536"/>
<evidence type="ECO:0000313" key="3">
    <source>
        <dbReference type="Proteomes" id="UP001221142"/>
    </source>
</evidence>
<reference evidence="2" key="1">
    <citation type="submission" date="2023-03" db="EMBL/GenBank/DDBJ databases">
        <title>Massive genome expansion in bonnet fungi (Mycena s.s.) driven by repeated elements and novel gene families across ecological guilds.</title>
        <authorList>
            <consortium name="Lawrence Berkeley National Laboratory"/>
            <person name="Harder C.B."/>
            <person name="Miyauchi S."/>
            <person name="Viragh M."/>
            <person name="Kuo A."/>
            <person name="Thoen E."/>
            <person name="Andreopoulos B."/>
            <person name="Lu D."/>
            <person name="Skrede I."/>
            <person name="Drula E."/>
            <person name="Henrissat B."/>
            <person name="Morin E."/>
            <person name="Kohler A."/>
            <person name="Barry K."/>
            <person name="LaButti K."/>
            <person name="Morin E."/>
            <person name="Salamov A."/>
            <person name="Lipzen A."/>
            <person name="Mereny Z."/>
            <person name="Hegedus B."/>
            <person name="Baldrian P."/>
            <person name="Stursova M."/>
            <person name="Weitz H."/>
            <person name="Taylor A."/>
            <person name="Grigoriev I.V."/>
            <person name="Nagy L.G."/>
            <person name="Martin F."/>
            <person name="Kauserud H."/>
        </authorList>
    </citation>
    <scope>NUCLEOTIDE SEQUENCE</scope>
    <source>
        <strain evidence="2">9284</strain>
    </source>
</reference>
<keyword evidence="3" id="KW-1185">Reference proteome</keyword>
<organism evidence="2 3">
    <name type="scientific">Roridomyces roridus</name>
    <dbReference type="NCBI Taxonomy" id="1738132"/>
    <lineage>
        <taxon>Eukaryota</taxon>
        <taxon>Fungi</taxon>
        <taxon>Dikarya</taxon>
        <taxon>Basidiomycota</taxon>
        <taxon>Agaricomycotina</taxon>
        <taxon>Agaricomycetes</taxon>
        <taxon>Agaricomycetidae</taxon>
        <taxon>Agaricales</taxon>
        <taxon>Marasmiineae</taxon>
        <taxon>Mycenaceae</taxon>
        <taxon>Roridomyces</taxon>
    </lineage>
</organism>
<comment type="caution">
    <text evidence="2">The sequence shown here is derived from an EMBL/GenBank/DDBJ whole genome shotgun (WGS) entry which is preliminary data.</text>
</comment>
<evidence type="ECO:0000313" key="2">
    <source>
        <dbReference type="EMBL" id="KAJ7610094.1"/>
    </source>
</evidence>
<proteinExistence type="predicted"/>
<evidence type="ECO:0000256" key="1">
    <source>
        <dbReference type="SAM" id="MobiDB-lite"/>
    </source>
</evidence>
<sequence length="182" mass="20864">MLSKGRLSGAERQAAYRQRHRDSVLAQGRTHAARRRAKGRSNPTSDATIKAQANQYAAGYRETHRADLAQKERIRRYRKSIDKMGYDAWLQTWQKRHPGETPPSGLQQTPPSVSVPIPVDDAGEVEEDDLGQYKLDRSRRRKKEWRLNDLDELEWAKERADLDAVLVGHAPDDNDGDYFLVD</sequence>
<accession>A0AAD7B536</accession>
<feature type="region of interest" description="Disordered" evidence="1">
    <location>
        <begin position="1"/>
        <end position="49"/>
    </location>
</feature>
<gene>
    <name evidence="2" type="ORF">FB45DRAFT_942714</name>
</gene>
<dbReference type="Proteomes" id="UP001221142">
    <property type="component" value="Unassembled WGS sequence"/>
</dbReference>
<name>A0AAD7B536_9AGAR</name>
<protein>
    <submittedName>
        <fullName evidence="2">Uncharacterized protein</fullName>
    </submittedName>
</protein>
<dbReference type="EMBL" id="JARKIF010000036">
    <property type="protein sequence ID" value="KAJ7610094.1"/>
    <property type="molecule type" value="Genomic_DNA"/>
</dbReference>